<keyword evidence="2" id="KW-0808">Transferase</keyword>
<evidence type="ECO:0000313" key="3">
    <source>
        <dbReference type="Proteomes" id="UP000325606"/>
    </source>
</evidence>
<dbReference type="NCBIfam" id="TIGR03585">
    <property type="entry name" value="PseH"/>
    <property type="match status" value="1"/>
</dbReference>
<dbReference type="InterPro" id="IPR016181">
    <property type="entry name" value="Acyl_CoA_acyltransferase"/>
</dbReference>
<evidence type="ECO:0000313" key="2">
    <source>
        <dbReference type="EMBL" id="QEW08505.1"/>
    </source>
</evidence>
<dbReference type="AlphaFoldDB" id="A0A5J6LIV1"/>
<accession>A0A5J6LIV1</accession>
<dbReference type="PROSITE" id="PS51186">
    <property type="entry name" value="GNAT"/>
    <property type="match status" value="1"/>
</dbReference>
<gene>
    <name evidence="2" type="primary">pseH</name>
    <name evidence="2" type="ORF">F5I99_05155</name>
</gene>
<dbReference type="EMBL" id="CP044222">
    <property type="protein sequence ID" value="QEW08505.1"/>
    <property type="molecule type" value="Genomic_DNA"/>
</dbReference>
<feature type="domain" description="N-acetyltransferase" evidence="1">
    <location>
        <begin position="1"/>
        <end position="143"/>
    </location>
</feature>
<name>A0A5J6LIV1_9GAMM</name>
<keyword evidence="3" id="KW-1185">Reference proteome</keyword>
<keyword evidence="2" id="KW-0012">Acyltransferase</keyword>
<dbReference type="Gene3D" id="3.40.630.30">
    <property type="match status" value="1"/>
</dbReference>
<dbReference type="InterPro" id="IPR000182">
    <property type="entry name" value="GNAT_dom"/>
</dbReference>
<dbReference type="EC" id="2.3.1.202" evidence="2"/>
<organism evidence="2 3">
    <name type="scientific">Nitrincola iocasae</name>
    <dbReference type="NCBI Taxonomy" id="2614693"/>
    <lineage>
        <taxon>Bacteria</taxon>
        <taxon>Pseudomonadati</taxon>
        <taxon>Pseudomonadota</taxon>
        <taxon>Gammaproteobacteria</taxon>
        <taxon>Oceanospirillales</taxon>
        <taxon>Oceanospirillaceae</taxon>
        <taxon>Nitrincola</taxon>
    </lineage>
</organism>
<protein>
    <submittedName>
        <fullName evidence="2">UDP-4-amino-4, 6-dideoxy-N-acetyl-beta-L-altrosamine N-acetyltransferase</fullName>
        <ecNumber evidence="2">2.3.1.202</ecNumber>
    </submittedName>
</protein>
<reference evidence="2 3" key="1">
    <citation type="submission" date="2019-09" db="EMBL/GenBank/DDBJ databases">
        <title>Nitrincola iocasae sp. nov., a bacterium isolated from the sediment collected at a cold seep field in South China Sea.</title>
        <authorList>
            <person name="Zhang H."/>
            <person name="Wang H."/>
            <person name="Li C."/>
        </authorList>
    </citation>
    <scope>NUCLEOTIDE SEQUENCE [LARGE SCALE GENOMIC DNA]</scope>
    <source>
        <strain evidence="2 3">KXZD1103</strain>
    </source>
</reference>
<dbReference type="Proteomes" id="UP000325606">
    <property type="component" value="Chromosome"/>
</dbReference>
<dbReference type="SUPFAM" id="SSF55729">
    <property type="entry name" value="Acyl-CoA N-acyltransferases (Nat)"/>
    <property type="match status" value="1"/>
</dbReference>
<dbReference type="KEGG" id="nik:F5I99_05155"/>
<dbReference type="InterPro" id="IPR020036">
    <property type="entry name" value="PseH"/>
</dbReference>
<dbReference type="Pfam" id="PF13302">
    <property type="entry name" value="Acetyltransf_3"/>
    <property type="match status" value="1"/>
</dbReference>
<proteinExistence type="predicted"/>
<sequence>MTNKDLPLLLTWRNHPDIRKFMYTQHEITLSEHQNWFDKVSRDPTRQLLLYYDYYNPVGFCQFTINKHRAEWGFYLSPEATTGAGTRLGKTALNYAFDEMQLHKVSGEALDFNLPSVKFHRKLGFVDEGCLRDHAEIDGKYYDIYCFGLLKTEWHSKREKL</sequence>
<dbReference type="PANTHER" id="PTHR43415:SF3">
    <property type="entry name" value="GNAT-FAMILY ACETYLTRANSFERASE"/>
    <property type="match status" value="1"/>
</dbReference>
<dbReference type="PANTHER" id="PTHR43415">
    <property type="entry name" value="SPERMIDINE N(1)-ACETYLTRANSFERASE"/>
    <property type="match status" value="1"/>
</dbReference>
<evidence type="ECO:0000259" key="1">
    <source>
        <dbReference type="PROSITE" id="PS51186"/>
    </source>
</evidence>
<dbReference type="GO" id="GO:0016747">
    <property type="term" value="F:acyltransferase activity, transferring groups other than amino-acyl groups"/>
    <property type="evidence" value="ECO:0007669"/>
    <property type="project" value="InterPro"/>
</dbReference>